<reference evidence="1" key="1">
    <citation type="submission" date="2020-09" db="EMBL/GenBank/DDBJ databases">
        <title>Genome-Enabled Discovery of Anthraquinone Biosynthesis in Senna tora.</title>
        <authorList>
            <person name="Kang S.-H."/>
            <person name="Pandey R.P."/>
            <person name="Lee C.-M."/>
            <person name="Sim J.-S."/>
            <person name="Jeong J.-T."/>
            <person name="Choi B.-S."/>
            <person name="Jung M."/>
            <person name="Ginzburg D."/>
            <person name="Zhao K."/>
            <person name="Won S.Y."/>
            <person name="Oh T.-J."/>
            <person name="Yu Y."/>
            <person name="Kim N.-H."/>
            <person name="Lee O.R."/>
            <person name="Lee T.-H."/>
            <person name="Bashyal P."/>
            <person name="Kim T.-S."/>
            <person name="Lee W.-H."/>
            <person name="Kawkins C."/>
            <person name="Kim C.-K."/>
            <person name="Kim J.S."/>
            <person name="Ahn B.O."/>
            <person name="Rhee S.Y."/>
            <person name="Sohng J.K."/>
        </authorList>
    </citation>
    <scope>NUCLEOTIDE SEQUENCE</scope>
    <source>
        <tissue evidence="1">Leaf</tissue>
    </source>
</reference>
<accession>A0A834WPN6</accession>
<dbReference type="Proteomes" id="UP000634136">
    <property type="component" value="Unassembled WGS sequence"/>
</dbReference>
<organism evidence="1 2">
    <name type="scientific">Senna tora</name>
    <dbReference type="NCBI Taxonomy" id="362788"/>
    <lineage>
        <taxon>Eukaryota</taxon>
        <taxon>Viridiplantae</taxon>
        <taxon>Streptophyta</taxon>
        <taxon>Embryophyta</taxon>
        <taxon>Tracheophyta</taxon>
        <taxon>Spermatophyta</taxon>
        <taxon>Magnoliopsida</taxon>
        <taxon>eudicotyledons</taxon>
        <taxon>Gunneridae</taxon>
        <taxon>Pentapetalae</taxon>
        <taxon>rosids</taxon>
        <taxon>fabids</taxon>
        <taxon>Fabales</taxon>
        <taxon>Fabaceae</taxon>
        <taxon>Caesalpinioideae</taxon>
        <taxon>Cassia clade</taxon>
        <taxon>Senna</taxon>
    </lineage>
</organism>
<proteinExistence type="predicted"/>
<comment type="caution">
    <text evidence="1">The sequence shown here is derived from an EMBL/GenBank/DDBJ whole genome shotgun (WGS) entry which is preliminary data.</text>
</comment>
<evidence type="ECO:0000313" key="2">
    <source>
        <dbReference type="Proteomes" id="UP000634136"/>
    </source>
</evidence>
<dbReference type="EMBL" id="JAAIUW010000006">
    <property type="protein sequence ID" value="KAF7827061.1"/>
    <property type="molecule type" value="Genomic_DNA"/>
</dbReference>
<name>A0A834WPN6_9FABA</name>
<sequence>MADRSFQWTSRQWDGDSVTVRMRLREKELEAEAFSFEPTIPGDQERLPLQSKDKIIKKFPNHVIELHFLCSIVVQEIERNVTIASGNSAPRAQKVYNRKKKAHKAAAVNEEMNLITNSDRGLVEQSSGRAV</sequence>
<evidence type="ECO:0000313" key="1">
    <source>
        <dbReference type="EMBL" id="KAF7827061.1"/>
    </source>
</evidence>
<keyword evidence="2" id="KW-1185">Reference proteome</keyword>
<gene>
    <name evidence="1" type="ORF">G2W53_018225</name>
</gene>
<dbReference type="AlphaFoldDB" id="A0A834WPN6"/>
<protein>
    <submittedName>
        <fullName evidence="1">Uncharacterized protein</fullName>
    </submittedName>
</protein>